<dbReference type="RefSeq" id="WP_092593325.1">
    <property type="nucleotide sequence ID" value="NZ_FMWL01000028.1"/>
</dbReference>
<dbReference type="STRING" id="1120920.SAMN03080599_03234"/>
<dbReference type="GO" id="GO:0046872">
    <property type="term" value="F:metal ion binding"/>
    <property type="evidence" value="ECO:0007669"/>
    <property type="project" value="UniProtKB-KW"/>
</dbReference>
<accession>A0A1G5S8D1</accession>
<dbReference type="OrthoDB" id="9815745at2"/>
<dbReference type="Pfam" id="PF12838">
    <property type="entry name" value="Fer4_7"/>
    <property type="match status" value="1"/>
</dbReference>
<evidence type="ECO:0000256" key="3">
    <source>
        <dbReference type="ARBA" id="ARBA00023014"/>
    </source>
</evidence>
<evidence type="ECO:0000313" key="6">
    <source>
        <dbReference type="Proteomes" id="UP000199208"/>
    </source>
</evidence>
<evidence type="ECO:0000256" key="1">
    <source>
        <dbReference type="ARBA" id="ARBA00022723"/>
    </source>
</evidence>
<keyword evidence="2" id="KW-0408">Iron</keyword>
<dbReference type="AlphaFoldDB" id="A0A1G5S8D1"/>
<dbReference type="EMBL" id="FMWL01000028">
    <property type="protein sequence ID" value="SCZ81981.1"/>
    <property type="molecule type" value="Genomic_DNA"/>
</dbReference>
<dbReference type="PANTHER" id="PTHR42827">
    <property type="entry name" value="IRON-SULFUR CLUSTER-BINDING PROTEIN-RELATED"/>
    <property type="match status" value="1"/>
</dbReference>
<gene>
    <name evidence="5" type="ORF">SAMN03080599_03234</name>
</gene>
<evidence type="ECO:0000256" key="2">
    <source>
        <dbReference type="ARBA" id="ARBA00023004"/>
    </source>
</evidence>
<dbReference type="InterPro" id="IPR017900">
    <property type="entry name" value="4Fe4S_Fe_S_CS"/>
</dbReference>
<dbReference type="Proteomes" id="UP000199208">
    <property type="component" value="Unassembled WGS sequence"/>
</dbReference>
<keyword evidence="6" id="KW-1185">Reference proteome</keyword>
<dbReference type="Gene3D" id="3.30.70.20">
    <property type="match status" value="1"/>
</dbReference>
<name>A0A1G5S8D1_9FIRM</name>
<dbReference type="GO" id="GO:0051536">
    <property type="term" value="F:iron-sulfur cluster binding"/>
    <property type="evidence" value="ECO:0007669"/>
    <property type="project" value="UniProtKB-KW"/>
</dbReference>
<proteinExistence type="predicted"/>
<dbReference type="InterPro" id="IPR017896">
    <property type="entry name" value="4Fe4S_Fe-S-bd"/>
</dbReference>
<dbReference type="PROSITE" id="PS51379">
    <property type="entry name" value="4FE4S_FER_2"/>
    <property type="match status" value="1"/>
</dbReference>
<feature type="domain" description="4Fe-4S ferredoxin-type" evidence="4">
    <location>
        <begin position="245"/>
        <end position="274"/>
    </location>
</feature>
<protein>
    <submittedName>
        <fullName evidence="5">4Fe-4S dicluster domain-containing protein</fullName>
    </submittedName>
</protein>
<evidence type="ECO:0000313" key="5">
    <source>
        <dbReference type="EMBL" id="SCZ81981.1"/>
    </source>
</evidence>
<keyword evidence="1" id="KW-0479">Metal-binding</keyword>
<reference evidence="5 6" key="1">
    <citation type="submission" date="2016-10" db="EMBL/GenBank/DDBJ databases">
        <authorList>
            <person name="de Groot N.N."/>
        </authorList>
    </citation>
    <scope>NUCLEOTIDE SEQUENCE [LARGE SCALE GENOMIC DNA]</scope>
    <source>
        <strain evidence="5 6">DSM 2784</strain>
    </source>
</reference>
<keyword evidence="3" id="KW-0411">Iron-sulfur</keyword>
<dbReference type="PROSITE" id="PS00198">
    <property type="entry name" value="4FE4S_FER_1"/>
    <property type="match status" value="1"/>
</dbReference>
<dbReference type="SUPFAM" id="SSF54862">
    <property type="entry name" value="4Fe-4S ferredoxins"/>
    <property type="match status" value="1"/>
</dbReference>
<organism evidence="5 6">
    <name type="scientific">Acidaminobacter hydrogenoformans DSM 2784</name>
    <dbReference type="NCBI Taxonomy" id="1120920"/>
    <lineage>
        <taxon>Bacteria</taxon>
        <taxon>Bacillati</taxon>
        <taxon>Bacillota</taxon>
        <taxon>Clostridia</taxon>
        <taxon>Peptostreptococcales</taxon>
        <taxon>Acidaminobacteraceae</taxon>
        <taxon>Acidaminobacter</taxon>
    </lineage>
</organism>
<evidence type="ECO:0000259" key="4">
    <source>
        <dbReference type="PROSITE" id="PS51379"/>
    </source>
</evidence>
<sequence>MRRFDERDIPFARFAYEPDSSAYEDYYTRHPERLERDLHIRSLPQLCSEGTMTWNPLMSPAADAIFKFLGDINTLSEQPVLKEVPLEAAPELLTRKIKALAKHLGVQDVGIARLKDEHLYTHRGRKPEHYGEPVHLDHGFAIAFTIEMDEDMIDRSPQLEEIIETSTGYLKAGIGGMILSYWLRELGYEARNHMDGNYLLIAPLVAQEAGLGEIGRMGLLTTRKSGPRVRLGIVTTNAVLIPDVRDPFGLMDFCEICGKCQKTCPGKAIPDEKNAFHDGIPYWKIDHENCYERWRSLGTDCGICLSTCPFSHKITFPESGTFEGLPEAIQQALAESEEKYGMRRYIREPLDLMK</sequence>
<dbReference type="PANTHER" id="PTHR42827:SF1">
    <property type="entry name" value="IRON-SULFUR CLUSTER-BINDING PROTEIN"/>
    <property type="match status" value="1"/>
</dbReference>